<dbReference type="SUPFAM" id="SSF144083">
    <property type="entry name" value="Magnesium transport protein CorA, transmembrane region"/>
    <property type="match status" value="1"/>
</dbReference>
<dbReference type="InterPro" id="IPR045861">
    <property type="entry name" value="CorA_cytoplasmic_dom"/>
</dbReference>
<keyword evidence="3" id="KW-0813">Transport</keyword>
<sequence length="306" mass="36055">MAIKIIEQNKLRWINIDEVDDEALAYLKENFHFHHLDLEDILSESQTPKIDIYKNYLFIVLQFPHWKADKQKVVDHEVDIFIGENYLVTIQHSKTRELKNFFYKCMKNRNTKRRWMSSNSGFLLYKLIDALFHESRPILNNMGKRISVLENGIFEEQQDSQTVKKLAVLRRNVLNFRRIVDPQRYMMANLANTRKSFLNEDTSLYFDDVNDYLTKLWAIVDRYKDTINGLHVTVESLINQKTNNVIRALTVISVALLPLTLLSGIYGMNIAGLPFAQRPIFVWGMFLALALIIIMLILIMKKRKWL</sequence>
<dbReference type="GO" id="GO:0015095">
    <property type="term" value="F:magnesium ion transmembrane transporter activity"/>
    <property type="evidence" value="ECO:0007669"/>
    <property type="project" value="TreeGrafter"/>
</dbReference>
<dbReference type="Proteomes" id="UP000229600">
    <property type="component" value="Unassembled WGS sequence"/>
</dbReference>
<gene>
    <name evidence="9" type="ORF">COV59_01875</name>
</gene>
<evidence type="ECO:0000256" key="8">
    <source>
        <dbReference type="SAM" id="Phobius"/>
    </source>
</evidence>
<dbReference type="PANTHER" id="PTHR46494">
    <property type="entry name" value="CORA FAMILY METAL ION TRANSPORTER (EUROFUNG)"/>
    <property type="match status" value="1"/>
</dbReference>
<keyword evidence="7 8" id="KW-0472">Membrane</keyword>
<evidence type="ECO:0000313" key="9">
    <source>
        <dbReference type="EMBL" id="PIR03915.1"/>
    </source>
</evidence>
<dbReference type="GO" id="GO:0000287">
    <property type="term" value="F:magnesium ion binding"/>
    <property type="evidence" value="ECO:0007669"/>
    <property type="project" value="TreeGrafter"/>
</dbReference>
<proteinExistence type="inferred from homology"/>
<evidence type="ECO:0000256" key="5">
    <source>
        <dbReference type="ARBA" id="ARBA00022692"/>
    </source>
</evidence>
<dbReference type="EMBL" id="PCWN01000007">
    <property type="protein sequence ID" value="PIR03915.1"/>
    <property type="molecule type" value="Genomic_DNA"/>
</dbReference>
<dbReference type="GO" id="GO:0005886">
    <property type="term" value="C:plasma membrane"/>
    <property type="evidence" value="ECO:0007669"/>
    <property type="project" value="UniProtKB-SubCell"/>
</dbReference>
<evidence type="ECO:0000313" key="10">
    <source>
        <dbReference type="Proteomes" id="UP000229600"/>
    </source>
</evidence>
<dbReference type="PANTHER" id="PTHR46494:SF1">
    <property type="entry name" value="CORA FAMILY METAL ION TRANSPORTER (EUROFUNG)"/>
    <property type="match status" value="1"/>
</dbReference>
<evidence type="ECO:0000256" key="7">
    <source>
        <dbReference type="ARBA" id="ARBA00023136"/>
    </source>
</evidence>
<evidence type="ECO:0000256" key="3">
    <source>
        <dbReference type="ARBA" id="ARBA00022448"/>
    </source>
</evidence>
<comment type="caution">
    <text evidence="9">The sequence shown here is derived from an EMBL/GenBank/DDBJ whole genome shotgun (WGS) entry which is preliminary data.</text>
</comment>
<organism evidence="9 10">
    <name type="scientific">Candidatus Magasanikbacteria bacterium CG11_big_fil_rev_8_21_14_0_20_39_34</name>
    <dbReference type="NCBI Taxonomy" id="1974653"/>
    <lineage>
        <taxon>Bacteria</taxon>
        <taxon>Candidatus Magasanikiibacteriota</taxon>
    </lineage>
</organism>
<dbReference type="Pfam" id="PF01544">
    <property type="entry name" value="CorA"/>
    <property type="match status" value="1"/>
</dbReference>
<comment type="similarity">
    <text evidence="2">Belongs to the CorA metal ion transporter (MIT) (TC 1.A.35) family.</text>
</comment>
<feature type="transmembrane region" description="Helical" evidence="8">
    <location>
        <begin position="245"/>
        <end position="268"/>
    </location>
</feature>
<name>A0A2H0N720_9BACT</name>
<dbReference type="GO" id="GO:0050897">
    <property type="term" value="F:cobalt ion binding"/>
    <property type="evidence" value="ECO:0007669"/>
    <property type="project" value="TreeGrafter"/>
</dbReference>
<dbReference type="Gene3D" id="1.20.58.340">
    <property type="entry name" value="Magnesium transport protein CorA, transmembrane region"/>
    <property type="match status" value="2"/>
</dbReference>
<dbReference type="InterPro" id="IPR002523">
    <property type="entry name" value="MgTranspt_CorA/ZnTranspt_ZntB"/>
</dbReference>
<dbReference type="Gene3D" id="3.30.460.20">
    <property type="entry name" value="CorA soluble domain-like"/>
    <property type="match status" value="1"/>
</dbReference>
<dbReference type="CDD" id="cd12822">
    <property type="entry name" value="TmCorA-like"/>
    <property type="match status" value="1"/>
</dbReference>
<evidence type="ECO:0000256" key="6">
    <source>
        <dbReference type="ARBA" id="ARBA00022989"/>
    </source>
</evidence>
<dbReference type="InterPro" id="IPR045863">
    <property type="entry name" value="CorA_TM1_TM2"/>
</dbReference>
<feature type="transmembrane region" description="Helical" evidence="8">
    <location>
        <begin position="280"/>
        <end position="300"/>
    </location>
</feature>
<evidence type="ECO:0008006" key="11">
    <source>
        <dbReference type="Google" id="ProtNLM"/>
    </source>
</evidence>
<keyword evidence="4" id="KW-1003">Cell membrane</keyword>
<evidence type="ECO:0000256" key="1">
    <source>
        <dbReference type="ARBA" id="ARBA00004651"/>
    </source>
</evidence>
<dbReference type="AlphaFoldDB" id="A0A2H0N720"/>
<dbReference type="SUPFAM" id="SSF143865">
    <property type="entry name" value="CorA soluble domain-like"/>
    <property type="match status" value="1"/>
</dbReference>
<keyword evidence="5 8" id="KW-0812">Transmembrane</keyword>
<evidence type="ECO:0000256" key="4">
    <source>
        <dbReference type="ARBA" id="ARBA00022475"/>
    </source>
</evidence>
<protein>
    <recommendedName>
        <fullName evidence="11">Magnesium transporter CorA</fullName>
    </recommendedName>
</protein>
<comment type="subcellular location">
    <subcellularLocation>
        <location evidence="1">Cell membrane</location>
        <topology evidence="1">Multi-pass membrane protein</topology>
    </subcellularLocation>
</comment>
<keyword evidence="6 8" id="KW-1133">Transmembrane helix</keyword>
<evidence type="ECO:0000256" key="2">
    <source>
        <dbReference type="ARBA" id="ARBA00009765"/>
    </source>
</evidence>
<reference evidence="9 10" key="1">
    <citation type="submission" date="2017-09" db="EMBL/GenBank/DDBJ databases">
        <title>Depth-based differentiation of microbial function through sediment-hosted aquifers and enrichment of novel symbionts in the deep terrestrial subsurface.</title>
        <authorList>
            <person name="Probst A.J."/>
            <person name="Ladd B."/>
            <person name="Jarett J.K."/>
            <person name="Geller-Mcgrath D.E."/>
            <person name="Sieber C.M."/>
            <person name="Emerson J.B."/>
            <person name="Anantharaman K."/>
            <person name="Thomas B.C."/>
            <person name="Malmstrom R."/>
            <person name="Stieglmeier M."/>
            <person name="Klingl A."/>
            <person name="Woyke T."/>
            <person name="Ryan C.M."/>
            <person name="Banfield J.F."/>
        </authorList>
    </citation>
    <scope>NUCLEOTIDE SEQUENCE [LARGE SCALE GENOMIC DNA]</scope>
    <source>
        <strain evidence="9">CG11_big_fil_rev_8_21_14_0_20_39_34</strain>
    </source>
</reference>
<accession>A0A2H0N720</accession>
<dbReference type="GO" id="GO:0015087">
    <property type="term" value="F:cobalt ion transmembrane transporter activity"/>
    <property type="evidence" value="ECO:0007669"/>
    <property type="project" value="TreeGrafter"/>
</dbReference>